<keyword evidence="4" id="KW-0677">Repeat</keyword>
<dbReference type="GO" id="GO:0000082">
    <property type="term" value="P:G1/S transition of mitotic cell cycle"/>
    <property type="evidence" value="ECO:0007669"/>
    <property type="project" value="EnsemblFungi"/>
</dbReference>
<dbReference type="PANTHER" id="PTHR19872">
    <property type="entry name" value="UBIQUITIN LIGASE SPECIFICITY FACTOR/HREP PROTEIN"/>
    <property type="match status" value="1"/>
</dbReference>
<feature type="repeat" description="WD" evidence="6">
    <location>
        <begin position="370"/>
        <end position="409"/>
    </location>
</feature>
<evidence type="ECO:0000256" key="6">
    <source>
        <dbReference type="PROSITE-ProRule" id="PRU00221"/>
    </source>
</evidence>
<dbReference type="GO" id="GO:0043130">
    <property type="term" value="F:ubiquitin binding"/>
    <property type="evidence" value="ECO:0007669"/>
    <property type="project" value="EnsemblFungi"/>
</dbReference>
<dbReference type="InParanoid" id="F0XNT1"/>
<evidence type="ECO:0000313" key="9">
    <source>
        <dbReference type="EMBL" id="EFX00589.1"/>
    </source>
</evidence>
<feature type="repeat" description="WD" evidence="6">
    <location>
        <begin position="330"/>
        <end position="369"/>
    </location>
</feature>
<dbReference type="SUPFAM" id="SSF50998">
    <property type="entry name" value="Quinoprotein alcohol dehydrogenase-like"/>
    <property type="match status" value="1"/>
</dbReference>
<dbReference type="PRINTS" id="PR00320">
    <property type="entry name" value="GPROTEINBRPT"/>
</dbReference>
<dbReference type="CDD" id="cd00200">
    <property type="entry name" value="WD40"/>
    <property type="match status" value="1"/>
</dbReference>
<dbReference type="Gene3D" id="2.130.10.10">
    <property type="entry name" value="YVTN repeat-like/Quinoprotein amine dehydrogenase"/>
    <property type="match status" value="2"/>
</dbReference>
<keyword evidence="3 6" id="KW-0853">WD repeat</keyword>
<comment type="pathway">
    <text evidence="1">Protein modification; protein ubiquitination.</text>
</comment>
<dbReference type="InterPro" id="IPR001680">
    <property type="entry name" value="WD40_rpt"/>
</dbReference>
<feature type="compositionally biased region" description="Low complexity" evidence="7">
    <location>
        <begin position="241"/>
        <end position="254"/>
    </location>
</feature>
<keyword evidence="5" id="KW-0833">Ubl conjugation pathway</keyword>
<dbReference type="GO" id="GO:1990756">
    <property type="term" value="F:ubiquitin-like ligase-substrate adaptor activity"/>
    <property type="evidence" value="ECO:0007669"/>
    <property type="project" value="EnsemblFungi"/>
</dbReference>
<evidence type="ECO:0000259" key="8">
    <source>
        <dbReference type="Pfam" id="PF12937"/>
    </source>
</evidence>
<dbReference type="InterPro" id="IPR036047">
    <property type="entry name" value="F-box-like_dom_sf"/>
</dbReference>
<dbReference type="InterPro" id="IPR051075">
    <property type="entry name" value="SCF_subunit_WD-repeat"/>
</dbReference>
<evidence type="ECO:0000256" key="5">
    <source>
        <dbReference type="ARBA" id="ARBA00022786"/>
    </source>
</evidence>
<dbReference type="Pfam" id="PF12937">
    <property type="entry name" value="F-box-like"/>
    <property type="match status" value="1"/>
</dbReference>
<sequence>MSSQLMSKTVTPFLKDHIPGVYSPMAKRNTIESLQRQNADPNSRYCYRHRPDSKCHRAADEVKMAKIQSELENLKPDDQQAITHVWSLFSAAPAKHRDLMLQGIMTQCCFPQLSRVSREVSDQLKIDFILCYLDPVSLCKAAVVSKQWRELADDDQVWLLDRKCTKCGFGLPLLERKRLRDWTRRQQLSQGTRDKSARPRIPALPPTLPPPNSLRDLGLLKREASSEAYEAPQMKRACTNPVSESSGQGSESPQRATELERRSRPWKAVYRDRFRVGYNWRNGRCAMKIFRGHTNGVTCLQIDDNMMATGSYDATIRIWNLETGEQTRVLRGHRQGIRALQFDDHILVSGSLDGTMKIWNWRTGELLNTLMCHSGGVYSVSLDGEWLASGSADKTIKVFNLMTKESFSLKGHADWVNQVRIDGTAARTLFSASDDCTVKLWDLETKQCIRTFEGHVGHVQQVLALPADFEPDDNPADTLKDRADSGSVTSGRGTSPLRGGRVPSPQPVVDEYNRAAYGLGFLNDADRPLPPRYILSAALDSTIKCWDTATGRCVRTFFGHLEGVWALDGDTLRVVSGANDTMVKVWEPRSGKCERTWTGHRGPVTCVGLSDSRMASGSEDGEVRLYSFQDRSGLEEYGTPS</sequence>
<protein>
    <submittedName>
        <fullName evidence="9">Sulfur metabolite repression control protein</fullName>
    </submittedName>
</protein>
<reference evidence="9 10" key="1">
    <citation type="journal article" date="2011" name="Proc. Natl. Acad. Sci. U.S.A.">
        <title>Genome and transcriptome analyses of the mountain pine beetle-fungal symbiont Grosmannia clavigera, a lodgepole pine pathogen.</title>
        <authorList>
            <person name="DiGuistini S."/>
            <person name="Wang Y."/>
            <person name="Liao N.Y."/>
            <person name="Taylor G."/>
            <person name="Tanguay P."/>
            <person name="Feau N."/>
            <person name="Henrissat B."/>
            <person name="Chan S.K."/>
            <person name="Hesse-Orce U."/>
            <person name="Alamouti S.M."/>
            <person name="Tsui C.K.M."/>
            <person name="Docking R.T."/>
            <person name="Levasseur A."/>
            <person name="Haridas S."/>
            <person name="Robertson G."/>
            <person name="Birol I."/>
            <person name="Holt R.A."/>
            <person name="Marra M.A."/>
            <person name="Hamelin R.C."/>
            <person name="Hirst M."/>
            <person name="Jones S.J.M."/>
            <person name="Bohlmann J."/>
            <person name="Breuil C."/>
        </authorList>
    </citation>
    <scope>NUCLEOTIDE SEQUENCE [LARGE SCALE GENOMIC DNA]</scope>
    <source>
        <strain evidence="10">kw1407 / UAMH 11150</strain>
    </source>
</reference>
<dbReference type="RefSeq" id="XP_014170071.1">
    <property type="nucleotide sequence ID" value="XM_014314596.1"/>
</dbReference>
<dbReference type="AlphaFoldDB" id="F0XNT1"/>
<feature type="repeat" description="WD" evidence="6">
    <location>
        <begin position="409"/>
        <end position="451"/>
    </location>
</feature>
<feature type="repeat" description="WD" evidence="6">
    <location>
        <begin position="290"/>
        <end position="329"/>
    </location>
</feature>
<dbReference type="GO" id="GO:0006357">
    <property type="term" value="P:regulation of transcription by RNA polymerase II"/>
    <property type="evidence" value="ECO:0007669"/>
    <property type="project" value="EnsemblFungi"/>
</dbReference>
<dbReference type="InterPro" id="IPR001810">
    <property type="entry name" value="F-box_dom"/>
</dbReference>
<dbReference type="GO" id="GO:0046686">
    <property type="term" value="P:response to cadmium ion"/>
    <property type="evidence" value="ECO:0007669"/>
    <property type="project" value="EnsemblFungi"/>
</dbReference>
<evidence type="ECO:0000313" key="10">
    <source>
        <dbReference type="Proteomes" id="UP000007796"/>
    </source>
</evidence>
<dbReference type="Proteomes" id="UP000007796">
    <property type="component" value="Unassembled WGS sequence"/>
</dbReference>
<dbReference type="PROSITE" id="PS50082">
    <property type="entry name" value="WD_REPEATS_2"/>
    <property type="match status" value="7"/>
</dbReference>
<name>F0XNT1_GROCL</name>
<feature type="compositionally biased region" description="Pro residues" evidence="7">
    <location>
        <begin position="202"/>
        <end position="212"/>
    </location>
</feature>
<evidence type="ECO:0000256" key="3">
    <source>
        <dbReference type="ARBA" id="ARBA00022574"/>
    </source>
</evidence>
<dbReference type="InterPro" id="IPR011047">
    <property type="entry name" value="Quinoprotein_ADH-like_sf"/>
</dbReference>
<comment type="similarity">
    <text evidence="2">Belongs to the WD repeat MET30/SCONB/SCON-2 family.</text>
</comment>
<dbReference type="GO" id="GO:0140299">
    <property type="term" value="F:molecular sensor activity"/>
    <property type="evidence" value="ECO:0007669"/>
    <property type="project" value="EnsemblFungi"/>
</dbReference>
<evidence type="ECO:0000256" key="1">
    <source>
        <dbReference type="ARBA" id="ARBA00004906"/>
    </source>
</evidence>
<feature type="repeat" description="WD" evidence="6">
    <location>
        <begin position="597"/>
        <end position="636"/>
    </location>
</feature>
<feature type="domain" description="F-box" evidence="8">
    <location>
        <begin position="129"/>
        <end position="158"/>
    </location>
</feature>
<dbReference type="SUPFAM" id="SSF81383">
    <property type="entry name" value="F-box domain"/>
    <property type="match status" value="1"/>
</dbReference>
<gene>
    <name evidence="9" type="ORF">CMQ_7591</name>
</gene>
<dbReference type="EMBL" id="GL629801">
    <property type="protein sequence ID" value="EFX00589.1"/>
    <property type="molecule type" value="Genomic_DNA"/>
</dbReference>
<dbReference type="PROSITE" id="PS50294">
    <property type="entry name" value="WD_REPEATS_REGION"/>
    <property type="match status" value="3"/>
</dbReference>
<feature type="region of interest" description="Disordered" evidence="7">
    <location>
        <begin position="473"/>
        <end position="506"/>
    </location>
</feature>
<dbReference type="InterPro" id="IPR015943">
    <property type="entry name" value="WD40/YVTN_repeat-like_dom_sf"/>
</dbReference>
<dbReference type="eggNOG" id="KOG0274">
    <property type="taxonomic scope" value="Eukaryota"/>
</dbReference>
<dbReference type="GO" id="GO:0042802">
    <property type="term" value="F:identical protein binding"/>
    <property type="evidence" value="ECO:0007669"/>
    <property type="project" value="EnsemblFungi"/>
</dbReference>
<dbReference type="GO" id="GO:0046685">
    <property type="term" value="P:response to arsenic-containing substance"/>
    <property type="evidence" value="ECO:0007669"/>
    <property type="project" value="EnsemblFungi"/>
</dbReference>
<dbReference type="OrthoDB" id="5580488at2759"/>
<keyword evidence="10" id="KW-1185">Reference proteome</keyword>
<dbReference type="FunCoup" id="F0XNT1">
    <property type="interactions" value="136"/>
</dbReference>
<dbReference type="PANTHER" id="PTHR19872:SF9">
    <property type="entry name" value="UBIQUITIN-BINDING SDF UBIQUITIN LIGASE COMPLEX SUBUNIT"/>
    <property type="match status" value="1"/>
</dbReference>
<evidence type="ECO:0000256" key="4">
    <source>
        <dbReference type="ARBA" id="ARBA00022737"/>
    </source>
</evidence>
<proteinExistence type="inferred from homology"/>
<dbReference type="Gene3D" id="1.20.1280.50">
    <property type="match status" value="1"/>
</dbReference>
<feature type="repeat" description="WD" evidence="6">
    <location>
        <begin position="557"/>
        <end position="596"/>
    </location>
</feature>
<dbReference type="GO" id="GO:0031146">
    <property type="term" value="P:SCF-dependent proteasomal ubiquitin-dependent protein catabolic process"/>
    <property type="evidence" value="ECO:0007669"/>
    <property type="project" value="EnsemblFungi"/>
</dbReference>
<feature type="region of interest" description="Disordered" evidence="7">
    <location>
        <begin position="184"/>
        <end position="262"/>
    </location>
</feature>
<dbReference type="GO" id="GO:0000209">
    <property type="term" value="P:protein polyubiquitination"/>
    <property type="evidence" value="ECO:0007669"/>
    <property type="project" value="EnsemblFungi"/>
</dbReference>
<dbReference type="STRING" id="655863.F0XNT1"/>
<dbReference type="GO" id="GO:0043224">
    <property type="term" value="C:nuclear SCF ubiquitin ligase complex"/>
    <property type="evidence" value="ECO:0007669"/>
    <property type="project" value="EnsemblFungi"/>
</dbReference>
<dbReference type="Pfam" id="PF00400">
    <property type="entry name" value="WD40"/>
    <property type="match status" value="6"/>
</dbReference>
<evidence type="ECO:0000256" key="7">
    <source>
        <dbReference type="SAM" id="MobiDB-lite"/>
    </source>
</evidence>
<accession>F0XNT1</accession>
<dbReference type="InterPro" id="IPR020472">
    <property type="entry name" value="WD40_PAC1"/>
</dbReference>
<dbReference type="PROSITE" id="PS00678">
    <property type="entry name" value="WD_REPEATS_1"/>
    <property type="match status" value="2"/>
</dbReference>
<dbReference type="GeneID" id="25981152"/>
<dbReference type="InterPro" id="IPR019775">
    <property type="entry name" value="WD40_repeat_CS"/>
</dbReference>
<dbReference type="SMART" id="SM00320">
    <property type="entry name" value="WD40"/>
    <property type="match status" value="7"/>
</dbReference>
<feature type="repeat" description="WD" evidence="6">
    <location>
        <begin position="532"/>
        <end position="556"/>
    </location>
</feature>
<dbReference type="HOGENOM" id="CLU_000288_103_1_1"/>
<organism evidence="10">
    <name type="scientific">Grosmannia clavigera (strain kw1407 / UAMH 11150)</name>
    <name type="common">Blue stain fungus</name>
    <name type="synonym">Graphiocladiella clavigera</name>
    <dbReference type="NCBI Taxonomy" id="655863"/>
    <lineage>
        <taxon>Eukaryota</taxon>
        <taxon>Fungi</taxon>
        <taxon>Dikarya</taxon>
        <taxon>Ascomycota</taxon>
        <taxon>Pezizomycotina</taxon>
        <taxon>Sordariomycetes</taxon>
        <taxon>Sordariomycetidae</taxon>
        <taxon>Ophiostomatales</taxon>
        <taxon>Ophiostomataceae</taxon>
        <taxon>Leptographium</taxon>
    </lineage>
</organism>
<evidence type="ECO:0000256" key="2">
    <source>
        <dbReference type="ARBA" id="ARBA00007968"/>
    </source>
</evidence>